<feature type="signal peptide" evidence="1">
    <location>
        <begin position="1"/>
        <end position="20"/>
    </location>
</feature>
<keyword evidence="4" id="KW-1185">Reference proteome</keyword>
<reference evidence="3 4" key="1">
    <citation type="submission" date="2017-08" db="EMBL/GenBank/DDBJ databases">
        <title>The complete genome sequence of Maribacter sp. B1, isolated from deep-sea sediment.</title>
        <authorList>
            <person name="Wu Y.-H."/>
            <person name="Cheng H."/>
            <person name="Xu X.-W."/>
        </authorList>
    </citation>
    <scope>NUCLEOTIDE SEQUENCE [LARGE SCALE GENOMIC DNA]</scope>
    <source>
        <strain evidence="3 4">B1</strain>
    </source>
</reference>
<protein>
    <recommendedName>
        <fullName evidence="2">SGNH hydrolase-type esterase domain-containing protein</fullName>
    </recommendedName>
</protein>
<sequence>MNTFKIIILILLLFNCTANENELLPDTSEEKNLQEKNGFNYLALGDSYTVGESVPAEQSFPIQLSNRLKSELNINIETKIIARTGWRTDDLQNGIANTRIDKPQDLVTLLIGVNNQYQNKPFGQYEKEFPELLRTALGFVDGDTAKVWVISIPNYAHTPFGQTSDVDKISTEIDKYNEFAQSIASDFNISFVDITDITREGLDQPELVAPDGLHPSGQAYGKFVERILPFVLERFKD</sequence>
<feature type="chain" id="PRO_5013370519" description="SGNH hydrolase-type esterase domain-containing protein" evidence="1">
    <location>
        <begin position="21"/>
        <end position="237"/>
    </location>
</feature>
<dbReference type="GO" id="GO:0016788">
    <property type="term" value="F:hydrolase activity, acting on ester bonds"/>
    <property type="evidence" value="ECO:0007669"/>
    <property type="project" value="UniProtKB-ARBA"/>
</dbReference>
<evidence type="ECO:0000256" key="1">
    <source>
        <dbReference type="SAM" id="SignalP"/>
    </source>
</evidence>
<dbReference type="CDD" id="cd01832">
    <property type="entry name" value="SGNH_hydrolase_like_1"/>
    <property type="match status" value="1"/>
</dbReference>
<dbReference type="InterPro" id="IPR036514">
    <property type="entry name" value="SGNH_hydro_sf"/>
</dbReference>
<dbReference type="Proteomes" id="UP000215244">
    <property type="component" value="Chromosome"/>
</dbReference>
<dbReference type="AlphaFoldDB" id="A0A223VBD7"/>
<gene>
    <name evidence="3" type="ORF">CJ263_12725</name>
</gene>
<organism evidence="3 4">
    <name type="scientific">Maribacter cobaltidurans</name>
    <dbReference type="NCBI Taxonomy" id="1178778"/>
    <lineage>
        <taxon>Bacteria</taxon>
        <taxon>Pseudomonadati</taxon>
        <taxon>Bacteroidota</taxon>
        <taxon>Flavobacteriia</taxon>
        <taxon>Flavobacteriales</taxon>
        <taxon>Flavobacteriaceae</taxon>
        <taxon>Maribacter</taxon>
    </lineage>
</organism>
<evidence type="ECO:0000313" key="4">
    <source>
        <dbReference type="Proteomes" id="UP000215244"/>
    </source>
</evidence>
<dbReference type="Gene3D" id="3.40.50.1110">
    <property type="entry name" value="SGNH hydrolase"/>
    <property type="match status" value="1"/>
</dbReference>
<accession>A0A223VBD7</accession>
<name>A0A223VBD7_9FLAO</name>
<proteinExistence type="predicted"/>
<dbReference type="Pfam" id="PF13472">
    <property type="entry name" value="Lipase_GDSL_2"/>
    <property type="match status" value="1"/>
</dbReference>
<dbReference type="SUPFAM" id="SSF52266">
    <property type="entry name" value="SGNH hydrolase"/>
    <property type="match status" value="1"/>
</dbReference>
<dbReference type="OrthoDB" id="158267at2"/>
<evidence type="ECO:0000313" key="3">
    <source>
        <dbReference type="EMBL" id="ASV32691.1"/>
    </source>
</evidence>
<dbReference type="KEGG" id="marb:CJ263_12725"/>
<dbReference type="EMBL" id="CP022957">
    <property type="protein sequence ID" value="ASV32691.1"/>
    <property type="molecule type" value="Genomic_DNA"/>
</dbReference>
<evidence type="ECO:0000259" key="2">
    <source>
        <dbReference type="Pfam" id="PF13472"/>
    </source>
</evidence>
<feature type="domain" description="SGNH hydrolase-type esterase" evidence="2">
    <location>
        <begin position="43"/>
        <end position="220"/>
    </location>
</feature>
<keyword evidence="1" id="KW-0732">Signal</keyword>
<dbReference type="InterPro" id="IPR013830">
    <property type="entry name" value="SGNH_hydro"/>
</dbReference>